<accession>A0A1M5J159</accession>
<dbReference type="Proteomes" id="UP000184517">
    <property type="component" value="Unassembled WGS sequence"/>
</dbReference>
<sequence length="297" mass="33635">MTYGFEVTINGTQVKLDDEYQNIVLLGKKTVQLSAGFQEVSLSEFEHENLTTCIRHLGFGVSFLGYVYNNGKRSGLRLYASAAGKAELALLVPFYPMPEQGCGVILYSEFGEQKFHSDHVYFDVKNTGDLTAGGINTSKDMYVLSNPESPSLRYYPHYEEYQYPVYGQVPYQFCQTLTRPVSTCRYVNGRYSCSTTWVPYQSCTTMYRTERIGWRTESNSWVNCTKTIGMVQQSIDGNLSKTTVMLNNNQYAYGVYDYGNYNHFNGLSFSLPANFVFNPPSDKLAFSSRTITCKAIV</sequence>
<dbReference type="OrthoDB" id="7007207at2"/>
<gene>
    <name evidence="1" type="ORF">SAMN02745753_03739</name>
</gene>
<keyword evidence="2" id="KW-1185">Reference proteome</keyword>
<name>A0A1M5J159_9GAMM</name>
<dbReference type="STRING" id="1122206.SAMN02745753_03739"/>
<dbReference type="AlphaFoldDB" id="A0A1M5J159"/>
<evidence type="ECO:0000313" key="1">
    <source>
        <dbReference type="EMBL" id="SHG34348.1"/>
    </source>
</evidence>
<organism evidence="1 2">
    <name type="scientific">Marinomonas polaris DSM 16579</name>
    <dbReference type="NCBI Taxonomy" id="1122206"/>
    <lineage>
        <taxon>Bacteria</taxon>
        <taxon>Pseudomonadati</taxon>
        <taxon>Pseudomonadota</taxon>
        <taxon>Gammaproteobacteria</taxon>
        <taxon>Oceanospirillales</taxon>
        <taxon>Oceanospirillaceae</taxon>
        <taxon>Marinomonas</taxon>
    </lineage>
</organism>
<proteinExistence type="predicted"/>
<protein>
    <submittedName>
        <fullName evidence="1">Uncharacterized protein</fullName>
    </submittedName>
</protein>
<dbReference type="EMBL" id="FQVF01000020">
    <property type="protein sequence ID" value="SHG34348.1"/>
    <property type="molecule type" value="Genomic_DNA"/>
</dbReference>
<reference evidence="2" key="1">
    <citation type="submission" date="2016-11" db="EMBL/GenBank/DDBJ databases">
        <authorList>
            <person name="Varghese N."/>
            <person name="Submissions S."/>
        </authorList>
    </citation>
    <scope>NUCLEOTIDE SEQUENCE [LARGE SCALE GENOMIC DNA]</scope>
    <source>
        <strain evidence="2">DSM 16579</strain>
    </source>
</reference>
<dbReference type="RefSeq" id="WP_072841179.1">
    <property type="nucleotide sequence ID" value="NZ_FQVF01000020.1"/>
</dbReference>
<evidence type="ECO:0000313" key="2">
    <source>
        <dbReference type="Proteomes" id="UP000184517"/>
    </source>
</evidence>